<feature type="transmembrane region" description="Helical" evidence="2">
    <location>
        <begin position="326"/>
        <end position="347"/>
    </location>
</feature>
<accession>A0A6A7AHH9</accession>
<name>A0A6A7AHH9_9PLEO</name>
<feature type="region of interest" description="Disordered" evidence="1">
    <location>
        <begin position="73"/>
        <end position="94"/>
    </location>
</feature>
<feature type="transmembrane region" description="Helical" evidence="2">
    <location>
        <begin position="256"/>
        <end position="280"/>
    </location>
</feature>
<organism evidence="3 4">
    <name type="scientific">Ophiobolus disseminans</name>
    <dbReference type="NCBI Taxonomy" id="1469910"/>
    <lineage>
        <taxon>Eukaryota</taxon>
        <taxon>Fungi</taxon>
        <taxon>Dikarya</taxon>
        <taxon>Ascomycota</taxon>
        <taxon>Pezizomycotina</taxon>
        <taxon>Dothideomycetes</taxon>
        <taxon>Pleosporomycetidae</taxon>
        <taxon>Pleosporales</taxon>
        <taxon>Pleosporineae</taxon>
        <taxon>Phaeosphaeriaceae</taxon>
        <taxon>Ophiobolus</taxon>
    </lineage>
</organism>
<dbReference type="AlphaFoldDB" id="A0A6A7AHH9"/>
<keyword evidence="2" id="KW-0812">Transmembrane</keyword>
<dbReference type="EMBL" id="MU006217">
    <property type="protein sequence ID" value="KAF2832139.1"/>
    <property type="molecule type" value="Genomic_DNA"/>
</dbReference>
<evidence type="ECO:0000256" key="2">
    <source>
        <dbReference type="SAM" id="Phobius"/>
    </source>
</evidence>
<feature type="transmembrane region" description="Helical" evidence="2">
    <location>
        <begin position="223"/>
        <end position="244"/>
    </location>
</feature>
<sequence length="352" mass="38802">MNASATIRASYIREARMSIALPPPPHPLTDLEPRPARAEKLQDFVLVNHIEYRSKCNSERTTPSIDLDVEKTANTSQSSLDPKPQSSFDWTTNTTSSSFPTRLKKMLTVFPYRDPTYLVAILFLLGSIDLVTNAFFDLLPRTIPSTFFETEETVAVPTTVLIGAILFFVAGVFDTFGALNADVGTLIEDSAGKVTYQPALLGSREFEWVPRSRKFLDLSGNSLAFQAGLLVLLGGVIFMFAGIVDFPDIIPEEDNAFFGLVVFGPQIVHGALFFVANVLLALSGQERWYVLEVWDVDWQGAVLNAVGGFGFMMAGLFLFGGEELRAAVAAMVGSWAFLVGSLLRWYVVMEVW</sequence>
<evidence type="ECO:0000313" key="4">
    <source>
        <dbReference type="Proteomes" id="UP000799424"/>
    </source>
</evidence>
<keyword evidence="2" id="KW-1133">Transmembrane helix</keyword>
<protein>
    <submittedName>
        <fullName evidence="3">Uncharacterized protein</fullName>
    </submittedName>
</protein>
<reference evidence="3" key="1">
    <citation type="journal article" date="2020" name="Stud. Mycol.">
        <title>101 Dothideomycetes genomes: a test case for predicting lifestyles and emergence of pathogens.</title>
        <authorList>
            <person name="Haridas S."/>
            <person name="Albert R."/>
            <person name="Binder M."/>
            <person name="Bloem J."/>
            <person name="Labutti K."/>
            <person name="Salamov A."/>
            <person name="Andreopoulos B."/>
            <person name="Baker S."/>
            <person name="Barry K."/>
            <person name="Bills G."/>
            <person name="Bluhm B."/>
            <person name="Cannon C."/>
            <person name="Castanera R."/>
            <person name="Culley D."/>
            <person name="Daum C."/>
            <person name="Ezra D."/>
            <person name="Gonzalez J."/>
            <person name="Henrissat B."/>
            <person name="Kuo A."/>
            <person name="Liang C."/>
            <person name="Lipzen A."/>
            <person name="Lutzoni F."/>
            <person name="Magnuson J."/>
            <person name="Mondo S."/>
            <person name="Nolan M."/>
            <person name="Ohm R."/>
            <person name="Pangilinan J."/>
            <person name="Park H.-J."/>
            <person name="Ramirez L."/>
            <person name="Alfaro M."/>
            <person name="Sun H."/>
            <person name="Tritt A."/>
            <person name="Yoshinaga Y."/>
            <person name="Zwiers L.-H."/>
            <person name="Turgeon B."/>
            <person name="Goodwin S."/>
            <person name="Spatafora J."/>
            <person name="Crous P."/>
            <person name="Grigoriev I."/>
        </authorList>
    </citation>
    <scope>NUCLEOTIDE SEQUENCE</scope>
    <source>
        <strain evidence="3">CBS 113818</strain>
    </source>
</reference>
<dbReference type="OrthoDB" id="2603at2759"/>
<feature type="transmembrane region" description="Helical" evidence="2">
    <location>
        <begin position="156"/>
        <end position="179"/>
    </location>
</feature>
<evidence type="ECO:0000256" key="1">
    <source>
        <dbReference type="SAM" id="MobiDB-lite"/>
    </source>
</evidence>
<feature type="transmembrane region" description="Helical" evidence="2">
    <location>
        <begin position="115"/>
        <end position="136"/>
    </location>
</feature>
<keyword evidence="2" id="KW-0472">Membrane</keyword>
<proteinExistence type="predicted"/>
<gene>
    <name evidence="3" type="ORF">CC86DRAFT_366029</name>
</gene>
<feature type="transmembrane region" description="Helical" evidence="2">
    <location>
        <begin position="301"/>
        <end position="320"/>
    </location>
</feature>
<dbReference type="Proteomes" id="UP000799424">
    <property type="component" value="Unassembled WGS sequence"/>
</dbReference>
<evidence type="ECO:0000313" key="3">
    <source>
        <dbReference type="EMBL" id="KAF2832139.1"/>
    </source>
</evidence>
<keyword evidence="4" id="KW-1185">Reference proteome</keyword>